<dbReference type="AlphaFoldDB" id="A0AAP0R6W7"/>
<keyword evidence="2" id="KW-0689">Ribosomal protein</keyword>
<dbReference type="Proteomes" id="UP001415857">
    <property type="component" value="Unassembled WGS sequence"/>
</dbReference>
<dbReference type="NCBIfam" id="NF004424">
    <property type="entry name" value="PRK05766.1"/>
    <property type="match status" value="1"/>
</dbReference>
<organism evidence="6 7">
    <name type="scientific">Liquidambar formosana</name>
    <name type="common">Formosan gum</name>
    <dbReference type="NCBI Taxonomy" id="63359"/>
    <lineage>
        <taxon>Eukaryota</taxon>
        <taxon>Viridiplantae</taxon>
        <taxon>Streptophyta</taxon>
        <taxon>Embryophyta</taxon>
        <taxon>Tracheophyta</taxon>
        <taxon>Spermatophyta</taxon>
        <taxon>Magnoliopsida</taxon>
        <taxon>eudicotyledons</taxon>
        <taxon>Gunneridae</taxon>
        <taxon>Pentapetalae</taxon>
        <taxon>Saxifragales</taxon>
        <taxon>Altingiaceae</taxon>
        <taxon>Liquidambar</taxon>
    </lineage>
</organism>
<feature type="region of interest" description="Disordered" evidence="4">
    <location>
        <begin position="143"/>
        <end position="213"/>
    </location>
</feature>
<dbReference type="InterPro" id="IPR023676">
    <property type="entry name" value="Ribosomal_uS14_arc"/>
</dbReference>
<keyword evidence="5" id="KW-1133">Transmembrane helix</keyword>
<dbReference type="GO" id="GO:0003723">
    <property type="term" value="F:RNA binding"/>
    <property type="evidence" value="ECO:0007669"/>
    <property type="project" value="InterPro"/>
</dbReference>
<dbReference type="EMBL" id="JBBPBK010000014">
    <property type="protein sequence ID" value="KAK9271425.1"/>
    <property type="molecule type" value="Genomic_DNA"/>
</dbReference>
<feature type="transmembrane region" description="Helical" evidence="5">
    <location>
        <begin position="94"/>
        <end position="115"/>
    </location>
</feature>
<sequence>MGHSNVWNSHPKNYGPGSRTCRVCGNPHGLIRKYGLMCCRQCFRSNAKEIGFIKLGIYACDFCFSVPLKVEKDWIFIERSFVGRFNSVLNIDIGIMKVSGFWVLFSVVGTAFMFLNFSSTGTSSSVPDMISAHHGASMKMTATSRKMKENSYNPSTDKKSNAGHVNLDDYGPIDPVPSSKAAIKPGPIQHGTPLMPYIPKPSPPGYPNSGGSP</sequence>
<dbReference type="GO" id="GO:0015935">
    <property type="term" value="C:small ribosomal subunit"/>
    <property type="evidence" value="ECO:0007669"/>
    <property type="project" value="InterPro"/>
</dbReference>
<proteinExistence type="inferred from homology"/>
<keyword evidence="5" id="KW-0812">Transmembrane</keyword>
<feature type="compositionally biased region" description="Polar residues" evidence="4">
    <location>
        <begin position="143"/>
        <end position="155"/>
    </location>
</feature>
<keyword evidence="7" id="KW-1185">Reference proteome</keyword>
<evidence type="ECO:0000313" key="7">
    <source>
        <dbReference type="Proteomes" id="UP001415857"/>
    </source>
</evidence>
<reference evidence="6 7" key="1">
    <citation type="journal article" date="2024" name="Plant J.">
        <title>Genome sequences and population genomics reveal climatic adaptation and genomic divergence between two closely related sweetgum species.</title>
        <authorList>
            <person name="Xu W.Q."/>
            <person name="Ren C.Q."/>
            <person name="Zhang X.Y."/>
            <person name="Comes H.P."/>
            <person name="Liu X.H."/>
            <person name="Li Y.G."/>
            <person name="Kettle C.J."/>
            <person name="Jalonen R."/>
            <person name="Gaisberger H."/>
            <person name="Ma Y.Z."/>
            <person name="Qiu Y.X."/>
        </authorList>
    </citation>
    <scope>NUCLEOTIDE SEQUENCE [LARGE SCALE GENOMIC DNA]</scope>
    <source>
        <strain evidence="6">Hangzhou</strain>
    </source>
</reference>
<dbReference type="InterPro" id="IPR043140">
    <property type="entry name" value="Ribosomal_uS14_sf"/>
</dbReference>
<protein>
    <recommendedName>
        <fullName evidence="8">40S ribosomal protein S29</fullName>
    </recommendedName>
</protein>
<gene>
    <name evidence="6" type="ORF">L1049_027016</name>
</gene>
<feature type="compositionally biased region" description="Pro residues" evidence="4">
    <location>
        <begin position="196"/>
        <end position="206"/>
    </location>
</feature>
<dbReference type="Gene3D" id="4.10.830.10">
    <property type="entry name" value="30s Ribosomal Protein S14, Chain N"/>
    <property type="match status" value="1"/>
</dbReference>
<dbReference type="InterPro" id="IPR039744">
    <property type="entry name" value="RIbosomal_uS14_euk_arc"/>
</dbReference>
<evidence type="ECO:0000313" key="6">
    <source>
        <dbReference type="EMBL" id="KAK9271425.1"/>
    </source>
</evidence>
<comment type="caution">
    <text evidence="6">The sequence shown here is derived from an EMBL/GenBank/DDBJ whole genome shotgun (WGS) entry which is preliminary data.</text>
</comment>
<evidence type="ECO:0000256" key="2">
    <source>
        <dbReference type="ARBA" id="ARBA00022980"/>
    </source>
</evidence>
<comment type="similarity">
    <text evidence="1">Belongs to the universal ribosomal protein uS14 family.</text>
</comment>
<keyword evidence="3" id="KW-0687">Ribonucleoprotein</keyword>
<dbReference type="GO" id="GO:0003735">
    <property type="term" value="F:structural constituent of ribosome"/>
    <property type="evidence" value="ECO:0007669"/>
    <property type="project" value="InterPro"/>
</dbReference>
<accession>A0AAP0R6W7</accession>
<keyword evidence="5" id="KW-0472">Membrane</keyword>
<dbReference type="Pfam" id="PF00253">
    <property type="entry name" value="Ribosomal_S14"/>
    <property type="match status" value="1"/>
</dbReference>
<dbReference type="PANTHER" id="PTHR37249:SF3">
    <property type="entry name" value="OS03G0206201 PROTEIN"/>
    <property type="match status" value="1"/>
</dbReference>
<evidence type="ECO:0000256" key="3">
    <source>
        <dbReference type="ARBA" id="ARBA00023274"/>
    </source>
</evidence>
<dbReference type="HAMAP" id="MF_01364_A">
    <property type="entry name" value="Ribosomal_uS14_2_A"/>
    <property type="match status" value="1"/>
</dbReference>
<dbReference type="InterPro" id="IPR001209">
    <property type="entry name" value="Ribosomal_uS14"/>
</dbReference>
<dbReference type="GO" id="GO:0008270">
    <property type="term" value="F:zinc ion binding"/>
    <property type="evidence" value="ECO:0007669"/>
    <property type="project" value="InterPro"/>
</dbReference>
<evidence type="ECO:0000256" key="1">
    <source>
        <dbReference type="ARBA" id="ARBA00009083"/>
    </source>
</evidence>
<name>A0AAP0R6W7_LIQFO</name>
<dbReference type="GO" id="GO:0006412">
    <property type="term" value="P:translation"/>
    <property type="evidence" value="ECO:0007669"/>
    <property type="project" value="InterPro"/>
</dbReference>
<evidence type="ECO:0000256" key="4">
    <source>
        <dbReference type="SAM" id="MobiDB-lite"/>
    </source>
</evidence>
<evidence type="ECO:0000256" key="5">
    <source>
        <dbReference type="SAM" id="Phobius"/>
    </source>
</evidence>
<dbReference type="PANTHER" id="PTHR37249">
    <property type="entry name" value="OS03G0206201 PROTEIN"/>
    <property type="match status" value="1"/>
</dbReference>
<evidence type="ECO:0008006" key="8">
    <source>
        <dbReference type="Google" id="ProtNLM"/>
    </source>
</evidence>
<dbReference type="FunFam" id="4.10.830.10:FF:000002">
    <property type="entry name" value="40S ribosomal protein S29"/>
    <property type="match status" value="1"/>
</dbReference>